<dbReference type="Proteomes" id="UP000079169">
    <property type="component" value="Unplaced"/>
</dbReference>
<gene>
    <name evidence="3" type="primary">LOC113471049</name>
</gene>
<dbReference type="KEGG" id="dci:113471049"/>
<sequence>MTSHSRNILLGFIDNFSGTTQQGSYRVQDKSKTNGCTDRCLGMLSTMKAYWKCCPFNKEIRGEIIAALKKGTLELYEETHKTIAGLRGDPDLRIKGLVKLTTSVIVDLQTGYDYYNGVFESTNGVPYFCAVYKQFEKMVGTGA</sequence>
<dbReference type="RefSeq" id="XP_026685721.1">
    <property type="nucleotide sequence ID" value="XM_026829920.1"/>
</dbReference>
<dbReference type="InterPro" id="IPR052095">
    <property type="entry name" value="UNC-13_domain"/>
</dbReference>
<protein>
    <submittedName>
        <fullName evidence="3">BAI1-associated protein 3-like</fullName>
    </submittedName>
</protein>
<dbReference type="PANTHER" id="PTHR45999">
    <property type="entry name" value="UNC-13-4A, ISOFORM B"/>
    <property type="match status" value="1"/>
</dbReference>
<evidence type="ECO:0000313" key="3">
    <source>
        <dbReference type="RefSeq" id="XP_026685721.1"/>
    </source>
</evidence>
<dbReference type="GeneID" id="113471049"/>
<evidence type="ECO:0000256" key="1">
    <source>
        <dbReference type="ARBA" id="ARBA00022483"/>
    </source>
</evidence>
<keyword evidence="2" id="KW-1185">Reference proteome</keyword>
<dbReference type="PANTHER" id="PTHR45999:SF4">
    <property type="entry name" value="UNC-13-4A, ISOFORM B"/>
    <property type="match status" value="1"/>
</dbReference>
<organism evidence="2 3">
    <name type="scientific">Diaphorina citri</name>
    <name type="common">Asian citrus psyllid</name>
    <dbReference type="NCBI Taxonomy" id="121845"/>
    <lineage>
        <taxon>Eukaryota</taxon>
        <taxon>Metazoa</taxon>
        <taxon>Ecdysozoa</taxon>
        <taxon>Arthropoda</taxon>
        <taxon>Hexapoda</taxon>
        <taxon>Insecta</taxon>
        <taxon>Pterygota</taxon>
        <taxon>Neoptera</taxon>
        <taxon>Paraneoptera</taxon>
        <taxon>Hemiptera</taxon>
        <taxon>Sternorrhyncha</taxon>
        <taxon>Psylloidea</taxon>
        <taxon>Psyllidae</taxon>
        <taxon>Diaphorininae</taxon>
        <taxon>Diaphorina</taxon>
    </lineage>
</organism>
<dbReference type="GO" id="GO:0006887">
    <property type="term" value="P:exocytosis"/>
    <property type="evidence" value="ECO:0007669"/>
    <property type="project" value="UniProtKB-KW"/>
</dbReference>
<evidence type="ECO:0000313" key="2">
    <source>
        <dbReference type="Proteomes" id="UP000079169"/>
    </source>
</evidence>
<accession>A0A3Q0JBA9</accession>
<dbReference type="GO" id="GO:0099503">
    <property type="term" value="C:secretory vesicle"/>
    <property type="evidence" value="ECO:0007669"/>
    <property type="project" value="TreeGrafter"/>
</dbReference>
<keyword evidence="1" id="KW-0268">Exocytosis</keyword>
<dbReference type="AlphaFoldDB" id="A0A3Q0JBA9"/>
<dbReference type="PaxDb" id="121845-A0A3Q0JBA9"/>
<reference evidence="3" key="1">
    <citation type="submission" date="2025-08" db="UniProtKB">
        <authorList>
            <consortium name="RefSeq"/>
        </authorList>
    </citation>
    <scope>IDENTIFICATION</scope>
</reference>
<name>A0A3Q0JBA9_DIACI</name>
<proteinExistence type="predicted"/>